<proteinExistence type="predicted"/>
<keyword evidence="7" id="KW-1185">Reference proteome</keyword>
<keyword evidence="2" id="KW-0560">Oxidoreductase</keyword>
<dbReference type="Pfam" id="PF18132">
    <property type="entry name" value="Tyrosinase_C"/>
    <property type="match status" value="1"/>
</dbReference>
<evidence type="ECO:0000256" key="4">
    <source>
        <dbReference type="SAM" id="MobiDB-lite"/>
    </source>
</evidence>
<keyword evidence="3" id="KW-0503">Monooxygenase</keyword>
<evidence type="ECO:0000313" key="6">
    <source>
        <dbReference type="EMBL" id="TVY40445.1"/>
    </source>
</evidence>
<dbReference type="AlphaFoldDB" id="A0A8H8UD54"/>
<evidence type="ECO:0000256" key="2">
    <source>
        <dbReference type="ARBA" id="ARBA00023002"/>
    </source>
</evidence>
<evidence type="ECO:0000259" key="5">
    <source>
        <dbReference type="Pfam" id="PF18132"/>
    </source>
</evidence>
<sequence length="205" mass="21910">MKEGNLGRPEERTDGTRELDLKSEAGKSPTLPLPPQGEGSYTEHIVNLKAPKHIPQQKYVVRLFLGPFDAPTKTWATQDALVGNFAVFGKPLETTGCGKCKQDAKDNVEVTGTVPLTAALLKEFKNGTLGGLGKENIICTGGSLSAMERRRAEMDEVPGLKVGVVSTEVSLPTGGFPKYSGVYEVHNEVTDGRPAGCNVGEHLYG</sequence>
<feature type="domain" description="Tyrosinase C-terminal" evidence="5">
    <location>
        <begin position="43"/>
        <end position="137"/>
    </location>
</feature>
<name>A0A8H8UD54_9HELO</name>
<dbReference type="EMBL" id="QGMJ01000178">
    <property type="protein sequence ID" value="TVY40445.1"/>
    <property type="molecule type" value="Genomic_DNA"/>
</dbReference>
<organism evidence="6 7">
    <name type="scientific">Lachnellula subtilissima</name>
    <dbReference type="NCBI Taxonomy" id="602034"/>
    <lineage>
        <taxon>Eukaryota</taxon>
        <taxon>Fungi</taxon>
        <taxon>Dikarya</taxon>
        <taxon>Ascomycota</taxon>
        <taxon>Pezizomycotina</taxon>
        <taxon>Leotiomycetes</taxon>
        <taxon>Helotiales</taxon>
        <taxon>Lachnaceae</taxon>
        <taxon>Lachnellula</taxon>
    </lineage>
</organism>
<protein>
    <submittedName>
        <fullName evidence="6">Tyrosinase</fullName>
    </submittedName>
</protein>
<feature type="region of interest" description="Disordered" evidence="4">
    <location>
        <begin position="1"/>
        <end position="40"/>
    </location>
</feature>
<comment type="cofactor">
    <cofactor evidence="1">
        <name>Cu(2+)</name>
        <dbReference type="ChEBI" id="CHEBI:29036"/>
    </cofactor>
</comment>
<dbReference type="Proteomes" id="UP000462212">
    <property type="component" value="Unassembled WGS sequence"/>
</dbReference>
<evidence type="ECO:0000256" key="3">
    <source>
        <dbReference type="ARBA" id="ARBA00023033"/>
    </source>
</evidence>
<accession>A0A8H8UD54</accession>
<gene>
    <name evidence="6" type="primary">T_1</name>
    <name evidence="6" type="ORF">LSUB1_G003314</name>
</gene>
<dbReference type="Gene3D" id="2.60.310.20">
    <property type="match status" value="1"/>
</dbReference>
<dbReference type="InterPro" id="IPR041640">
    <property type="entry name" value="Tyrosinase_C"/>
</dbReference>
<evidence type="ECO:0000313" key="7">
    <source>
        <dbReference type="Proteomes" id="UP000462212"/>
    </source>
</evidence>
<dbReference type="OrthoDB" id="1658288at2759"/>
<evidence type="ECO:0000256" key="1">
    <source>
        <dbReference type="ARBA" id="ARBA00001973"/>
    </source>
</evidence>
<dbReference type="GO" id="GO:0004497">
    <property type="term" value="F:monooxygenase activity"/>
    <property type="evidence" value="ECO:0007669"/>
    <property type="project" value="UniProtKB-KW"/>
</dbReference>
<feature type="compositionally biased region" description="Basic and acidic residues" evidence="4">
    <location>
        <begin position="1"/>
        <end position="25"/>
    </location>
</feature>
<comment type="caution">
    <text evidence="6">The sequence shown here is derived from an EMBL/GenBank/DDBJ whole genome shotgun (WGS) entry which is preliminary data.</text>
</comment>
<reference evidence="6 7" key="1">
    <citation type="submission" date="2018-05" db="EMBL/GenBank/DDBJ databases">
        <title>Genome sequencing and assembly of the regulated plant pathogen Lachnellula willkommii and related sister species for the development of diagnostic species identification markers.</title>
        <authorList>
            <person name="Giroux E."/>
            <person name="Bilodeau G."/>
        </authorList>
    </citation>
    <scope>NUCLEOTIDE SEQUENCE [LARGE SCALE GENOMIC DNA]</scope>
    <source>
        <strain evidence="6 7">CBS 197.66</strain>
    </source>
</reference>